<dbReference type="FunFam" id="1.25.40.10:FF:000442">
    <property type="entry name" value="Pentatricopeptide repeat-containing protein At3g49710"/>
    <property type="match status" value="1"/>
</dbReference>
<dbReference type="PANTHER" id="PTHR47926:SF419">
    <property type="entry name" value="(WILD MALAYSIAN BANANA) HYPOTHETICAL PROTEIN"/>
    <property type="match status" value="1"/>
</dbReference>
<dbReference type="AlphaFoldDB" id="A0A9Q0FHC6"/>
<dbReference type="GO" id="GO:0003723">
    <property type="term" value="F:RNA binding"/>
    <property type="evidence" value="ECO:0007669"/>
    <property type="project" value="InterPro"/>
</dbReference>
<dbReference type="InterPro" id="IPR002885">
    <property type="entry name" value="PPR_rpt"/>
</dbReference>
<organism evidence="3 4">
    <name type="scientific">Turnera subulata</name>
    <dbReference type="NCBI Taxonomy" id="218843"/>
    <lineage>
        <taxon>Eukaryota</taxon>
        <taxon>Viridiplantae</taxon>
        <taxon>Streptophyta</taxon>
        <taxon>Embryophyta</taxon>
        <taxon>Tracheophyta</taxon>
        <taxon>Spermatophyta</taxon>
        <taxon>Magnoliopsida</taxon>
        <taxon>eudicotyledons</taxon>
        <taxon>Gunneridae</taxon>
        <taxon>Pentapetalae</taxon>
        <taxon>rosids</taxon>
        <taxon>fabids</taxon>
        <taxon>Malpighiales</taxon>
        <taxon>Passifloraceae</taxon>
        <taxon>Turnera</taxon>
    </lineage>
</organism>
<reference evidence="3" key="2">
    <citation type="journal article" date="2023" name="Plants (Basel)">
        <title>Annotation of the Turnera subulata (Passifloraceae) Draft Genome Reveals the S-Locus Evolved after the Divergence of Turneroideae from Passifloroideae in a Stepwise Manner.</title>
        <authorList>
            <person name="Henning P.M."/>
            <person name="Roalson E.H."/>
            <person name="Mir W."/>
            <person name="McCubbin A.G."/>
            <person name="Shore J.S."/>
        </authorList>
    </citation>
    <scope>NUCLEOTIDE SEQUENCE</scope>
    <source>
        <strain evidence="3">F60SS</strain>
    </source>
</reference>
<sequence>MINALKTLRTLNPAKNLQGYAETCVYLLKNLTGQGLITEGAALHGHLIKTGISSERYIAIKLLMMYLDSRKSAEANEIIKDFNGFDLVVHNCLLNAYVQWGNLDLACKVFDEMPERNEISWTALISGFMKHGRVKESMWYFERNPFQNVFSWTAMISGYVQNGFSLDGLKLFLRLLESGVRPNEVTFTSVVKACAELRNFRLGASVLGWIVKSGFEDNVSVSNSSITLFLRMGEIDMSRRVFDRMEKRDIVSWTAILDMYVQMGELEEARRIFDEMPERNEVSWSAMIARYSQMGYPEESVKLFREMIREGFKPNISCLSIVLSTLAGVEALKAGMGIHGHAIKLGIGKNVYIGSSLVDLYSKCGEYKDGRLVFDSIAEKNVVLWNAMISGYSLNGEVEEAKKLLDVMPSPNNASWNSMISGYIDHKEFDEVFEVFNRMILSGIIPDQSTFSSLLSACANVASLEKGKDLHGKIIKLGIQYDVFVGTALTDMYAKSGDIDSSKRVFERMPEKNQFSWTVMIQALAESGFAKECLDLFDEMERMSLLPDELALLSVLFACSHCGLVDKGLQYFNSMATVYGVKPKGKHYTCVVDMLSRAGRLSEAEEFLNSMPFPPETNAWAALLSGCNRYKNEELAERTARKLCEIAEKRSAGYVLLSNIYASAGRWIDVTKIRKLMKENGSKKSTGYSWTEVRNKVHSFYSDGTHANSDEIYWILELLRSEMCIP</sequence>
<dbReference type="Gene3D" id="1.25.40.10">
    <property type="entry name" value="Tetratricopeptide repeat domain"/>
    <property type="match status" value="5"/>
</dbReference>
<dbReference type="NCBIfam" id="TIGR00756">
    <property type="entry name" value="PPR"/>
    <property type="match status" value="7"/>
</dbReference>
<feature type="repeat" description="PPR" evidence="2">
    <location>
        <begin position="249"/>
        <end position="279"/>
    </location>
</feature>
<name>A0A9Q0FHC6_9ROSI</name>
<dbReference type="EMBL" id="JAKUCV010005351">
    <property type="protein sequence ID" value="KAJ4831498.1"/>
    <property type="molecule type" value="Genomic_DNA"/>
</dbReference>
<accession>A0A9Q0FHC6</accession>
<dbReference type="Pfam" id="PF01535">
    <property type="entry name" value="PPR"/>
    <property type="match status" value="7"/>
</dbReference>
<feature type="repeat" description="PPR" evidence="2">
    <location>
        <begin position="280"/>
        <end position="314"/>
    </location>
</feature>
<feature type="repeat" description="PPR" evidence="2">
    <location>
        <begin position="513"/>
        <end position="547"/>
    </location>
</feature>
<dbReference type="InterPro" id="IPR046848">
    <property type="entry name" value="E_motif"/>
</dbReference>
<gene>
    <name evidence="3" type="ORF">Tsubulata_004730</name>
</gene>
<evidence type="ECO:0000313" key="3">
    <source>
        <dbReference type="EMBL" id="KAJ4831498.1"/>
    </source>
</evidence>
<protein>
    <recommendedName>
        <fullName evidence="5">Pentacotripeptide-repeat region of PRORP domain-containing protein</fullName>
    </recommendedName>
</protein>
<dbReference type="Proteomes" id="UP001141552">
    <property type="component" value="Unassembled WGS sequence"/>
</dbReference>
<feature type="repeat" description="PPR" evidence="2">
    <location>
        <begin position="86"/>
        <end position="120"/>
    </location>
</feature>
<dbReference type="PANTHER" id="PTHR47926">
    <property type="entry name" value="PENTATRICOPEPTIDE REPEAT-CONTAINING PROTEIN"/>
    <property type="match status" value="1"/>
</dbReference>
<evidence type="ECO:0000256" key="2">
    <source>
        <dbReference type="PROSITE-ProRule" id="PRU00708"/>
    </source>
</evidence>
<dbReference type="InterPro" id="IPR011990">
    <property type="entry name" value="TPR-like_helical_dom_sf"/>
</dbReference>
<dbReference type="OrthoDB" id="185373at2759"/>
<evidence type="ECO:0000313" key="4">
    <source>
        <dbReference type="Proteomes" id="UP001141552"/>
    </source>
</evidence>
<feature type="repeat" description="PPR" evidence="2">
    <location>
        <begin position="148"/>
        <end position="182"/>
    </location>
</feature>
<dbReference type="Pfam" id="PF20431">
    <property type="entry name" value="E_motif"/>
    <property type="match status" value="1"/>
</dbReference>
<dbReference type="GO" id="GO:0009451">
    <property type="term" value="P:RNA modification"/>
    <property type="evidence" value="ECO:0007669"/>
    <property type="project" value="InterPro"/>
</dbReference>
<proteinExistence type="predicted"/>
<evidence type="ECO:0000256" key="1">
    <source>
        <dbReference type="ARBA" id="ARBA00022737"/>
    </source>
</evidence>
<reference evidence="3" key="1">
    <citation type="submission" date="2022-02" db="EMBL/GenBank/DDBJ databases">
        <authorList>
            <person name="Henning P.M."/>
            <person name="McCubbin A.G."/>
            <person name="Shore J.S."/>
        </authorList>
    </citation>
    <scope>NUCLEOTIDE SEQUENCE</scope>
    <source>
        <strain evidence="3">F60SS</strain>
        <tissue evidence="3">Leaves</tissue>
    </source>
</reference>
<feature type="repeat" description="PPR" evidence="2">
    <location>
        <begin position="412"/>
        <end position="446"/>
    </location>
</feature>
<keyword evidence="4" id="KW-1185">Reference proteome</keyword>
<dbReference type="InterPro" id="IPR046960">
    <property type="entry name" value="PPR_At4g14850-like_plant"/>
</dbReference>
<dbReference type="PROSITE" id="PS51375">
    <property type="entry name" value="PPR"/>
    <property type="match status" value="7"/>
</dbReference>
<feature type="repeat" description="PPR" evidence="2">
    <location>
        <begin position="381"/>
        <end position="411"/>
    </location>
</feature>
<dbReference type="Pfam" id="PF13041">
    <property type="entry name" value="PPR_2"/>
    <property type="match status" value="3"/>
</dbReference>
<keyword evidence="1" id="KW-0677">Repeat</keyword>
<dbReference type="FunFam" id="1.25.40.10:FF:001093">
    <property type="entry name" value="Pentatricopeptide repeat-containing protein At2g34400"/>
    <property type="match status" value="1"/>
</dbReference>
<evidence type="ECO:0008006" key="5">
    <source>
        <dbReference type="Google" id="ProtNLM"/>
    </source>
</evidence>
<comment type="caution">
    <text evidence="3">The sequence shown here is derived from an EMBL/GenBank/DDBJ whole genome shotgun (WGS) entry which is preliminary data.</text>
</comment>